<name>A0AAW1HFW2_POPJA</name>
<protein>
    <submittedName>
        <fullName evidence="1">Uncharacterized protein</fullName>
    </submittedName>
</protein>
<organism evidence="1 2">
    <name type="scientific">Popillia japonica</name>
    <name type="common">Japanese beetle</name>
    <dbReference type="NCBI Taxonomy" id="7064"/>
    <lineage>
        <taxon>Eukaryota</taxon>
        <taxon>Metazoa</taxon>
        <taxon>Ecdysozoa</taxon>
        <taxon>Arthropoda</taxon>
        <taxon>Hexapoda</taxon>
        <taxon>Insecta</taxon>
        <taxon>Pterygota</taxon>
        <taxon>Neoptera</taxon>
        <taxon>Endopterygota</taxon>
        <taxon>Coleoptera</taxon>
        <taxon>Polyphaga</taxon>
        <taxon>Scarabaeiformia</taxon>
        <taxon>Scarabaeidae</taxon>
        <taxon>Rutelinae</taxon>
        <taxon>Popillia</taxon>
    </lineage>
</organism>
<dbReference type="Proteomes" id="UP001458880">
    <property type="component" value="Unassembled WGS sequence"/>
</dbReference>
<sequence>MLVYEERNFIHVTLGTDILEIVIDYIVDYLLSRDEDEVIAEVIHKGWDPFT</sequence>
<proteinExistence type="predicted"/>
<evidence type="ECO:0000313" key="2">
    <source>
        <dbReference type="Proteomes" id="UP001458880"/>
    </source>
</evidence>
<dbReference type="EMBL" id="JASPKY010001257">
    <property type="protein sequence ID" value="KAK9675132.1"/>
    <property type="molecule type" value="Genomic_DNA"/>
</dbReference>
<dbReference type="AlphaFoldDB" id="A0AAW1HFW2"/>
<reference evidence="1 2" key="1">
    <citation type="journal article" date="2024" name="BMC Genomics">
        <title>De novo assembly and annotation of Popillia japonica's genome with initial clues to its potential as an invasive pest.</title>
        <authorList>
            <person name="Cucini C."/>
            <person name="Boschi S."/>
            <person name="Funari R."/>
            <person name="Cardaioli E."/>
            <person name="Iannotti N."/>
            <person name="Marturano G."/>
            <person name="Paoli F."/>
            <person name="Bruttini M."/>
            <person name="Carapelli A."/>
            <person name="Frati F."/>
            <person name="Nardi F."/>
        </authorList>
    </citation>
    <scope>NUCLEOTIDE SEQUENCE [LARGE SCALE GENOMIC DNA]</scope>
    <source>
        <strain evidence="1">DMR45628</strain>
    </source>
</reference>
<evidence type="ECO:0000313" key="1">
    <source>
        <dbReference type="EMBL" id="KAK9675132.1"/>
    </source>
</evidence>
<comment type="caution">
    <text evidence="1">The sequence shown here is derived from an EMBL/GenBank/DDBJ whole genome shotgun (WGS) entry which is preliminary data.</text>
</comment>
<feature type="non-terminal residue" evidence="1">
    <location>
        <position position="51"/>
    </location>
</feature>
<keyword evidence="2" id="KW-1185">Reference proteome</keyword>
<accession>A0AAW1HFW2</accession>
<gene>
    <name evidence="1" type="ORF">QE152_g40615</name>
</gene>